<dbReference type="InterPro" id="IPR019453">
    <property type="entry name" value="VPS39/TGFA1_Znf"/>
</dbReference>
<dbReference type="OrthoDB" id="10258882at2759"/>
<gene>
    <name evidence="2" type="primary">WBGene00098519</name>
</gene>
<dbReference type="Proteomes" id="UP000005239">
    <property type="component" value="Unassembled WGS sequence"/>
</dbReference>
<reference evidence="2" key="2">
    <citation type="submission" date="2022-06" db="UniProtKB">
        <authorList>
            <consortium name="EnsemblMetazoa"/>
        </authorList>
    </citation>
    <scope>IDENTIFICATION</scope>
    <source>
        <strain evidence="2">PS312</strain>
    </source>
</reference>
<accession>A0A2A6BCF6</accession>
<evidence type="ECO:0000259" key="1">
    <source>
        <dbReference type="Pfam" id="PF10367"/>
    </source>
</evidence>
<dbReference type="PANTHER" id="PTHR12894:SF27">
    <property type="entry name" value="TRANSFORMING GROWTH FACTOR-BETA RECEPTOR-ASSOCIATED PROTEIN 1"/>
    <property type="match status" value="1"/>
</dbReference>
<dbReference type="EnsemblMetazoa" id="PPA08965.1">
    <property type="protein sequence ID" value="PPA08965.1"/>
    <property type="gene ID" value="WBGene00098519"/>
</dbReference>
<feature type="domain" description="Vacuolar sorting protein 39/Transforming growth factor beta receptor-associated zinc finger" evidence="1">
    <location>
        <begin position="744"/>
        <end position="781"/>
    </location>
</feature>
<dbReference type="SUPFAM" id="SSF50998">
    <property type="entry name" value="Quinoprotein alcohol dehydrogenase-like"/>
    <property type="match status" value="1"/>
</dbReference>
<evidence type="ECO:0000313" key="2">
    <source>
        <dbReference type="EnsemblMetazoa" id="PPA08965.1"/>
    </source>
</evidence>
<dbReference type="GO" id="GO:0006914">
    <property type="term" value="P:autophagy"/>
    <property type="evidence" value="ECO:0000318"/>
    <property type="project" value="GO_Central"/>
</dbReference>
<evidence type="ECO:0000313" key="3">
    <source>
        <dbReference type="Proteomes" id="UP000005239"/>
    </source>
</evidence>
<dbReference type="AlphaFoldDB" id="A0A2A6BCF6"/>
<protein>
    <submittedName>
        <fullName evidence="2">Vps39_2 domain-containing protein</fullName>
    </submittedName>
</protein>
<dbReference type="InterPro" id="IPR011047">
    <property type="entry name" value="Quinoprotein_ADH-like_sf"/>
</dbReference>
<keyword evidence="3" id="KW-1185">Reference proteome</keyword>
<reference evidence="3" key="1">
    <citation type="journal article" date="2008" name="Nat. Genet.">
        <title>The Pristionchus pacificus genome provides a unique perspective on nematode lifestyle and parasitism.</title>
        <authorList>
            <person name="Dieterich C."/>
            <person name="Clifton S.W."/>
            <person name="Schuster L.N."/>
            <person name="Chinwalla A."/>
            <person name="Delehaunty K."/>
            <person name="Dinkelacker I."/>
            <person name="Fulton L."/>
            <person name="Fulton R."/>
            <person name="Godfrey J."/>
            <person name="Minx P."/>
            <person name="Mitreva M."/>
            <person name="Roeseler W."/>
            <person name="Tian H."/>
            <person name="Witte H."/>
            <person name="Yang S.P."/>
            <person name="Wilson R.K."/>
            <person name="Sommer R.J."/>
        </authorList>
    </citation>
    <scope>NUCLEOTIDE SEQUENCE [LARGE SCALE GENOMIC DNA]</scope>
    <source>
        <strain evidence="3">PS312</strain>
    </source>
</reference>
<dbReference type="Pfam" id="PF10367">
    <property type="entry name" value="zf-Vps39_C"/>
    <property type="match status" value="1"/>
</dbReference>
<dbReference type="GO" id="GO:0034058">
    <property type="term" value="P:endosomal vesicle fusion"/>
    <property type="evidence" value="ECO:0000318"/>
    <property type="project" value="GO_Central"/>
</dbReference>
<organism evidence="2 3">
    <name type="scientific">Pristionchus pacificus</name>
    <name type="common">Parasitic nematode worm</name>
    <dbReference type="NCBI Taxonomy" id="54126"/>
    <lineage>
        <taxon>Eukaryota</taxon>
        <taxon>Metazoa</taxon>
        <taxon>Ecdysozoa</taxon>
        <taxon>Nematoda</taxon>
        <taxon>Chromadorea</taxon>
        <taxon>Rhabditida</taxon>
        <taxon>Rhabditina</taxon>
        <taxon>Diplogasteromorpha</taxon>
        <taxon>Diplogasteroidea</taxon>
        <taxon>Neodiplogasteridae</taxon>
        <taxon>Pristionchus</taxon>
    </lineage>
</organism>
<sequence>MTTQDVSLFSLSREGQLGDILVPFEYVLSVTTRASTLFALTSNGRILTLNEEFKVTGEAKLPPQKKQVSDYARIDYVDISGVLIVLFNNVLYFFRIEDKSADVQRLLVCPDDQREKVVWKWRADSIVSSISFDGFIVCLTTQTGCFVHPFGDSTSDPILAFPIDRAVLPLNGSPPSICHVNNGNFVVTGCMPDMALFVDGRGSAARPPLIWNHEHPRSIVKTEDSLVVIGETKLFVFDNFSAGRMRQSLDLPSHPCASGLLADSVVIFTRSADADVFCIRQLSWSQKANDLLDKGELESALYVVRNNEIKSDEDLITYQQVHLRVGFEKISKKEEEEGISLLLEGHVSPFDVNTHFTAIFDKIDSPADQISDVILVEKLISEVLEKPWSEDQTKDWATLLTIARMRLIESPIDLIEVLGNREGYDEQSVNDYVDGRKLVNAQLVLRTVSHPLSEVLTLDWLDASLHPLVDRVLLVTLMNGIDSSGIEIVRKWTDYLKENNESEELLLELVQKRATWFDDQFVLYLFKGRTNELEVLLSLYLSDQHTRADLKCRLVQLVIDRLSPTHEELPADENARLRKLLIEIILSEKEAHVEELLTGNHLTVERVVAANRADPEKAIQGVIESVEFPGALQAIQQIIHHFSSSNSSLSTHFLHQLKRKCECDPSAAASLRLPEVMRTVIEASPSLIKSGAIKYIPDNSALDTFAPLIFRELQSVNDGSVASRIKKAFSEKARESLVDPSSKSSFRVTDSSRCGVCSKRFDPLNAIHYLPSGKIVHSSCHPHVNICPMTNQIFRA</sequence>
<dbReference type="GO" id="GO:0005737">
    <property type="term" value="C:cytoplasm"/>
    <property type="evidence" value="ECO:0000318"/>
    <property type="project" value="GO_Central"/>
</dbReference>
<dbReference type="GO" id="GO:0016020">
    <property type="term" value="C:membrane"/>
    <property type="evidence" value="ECO:0000318"/>
    <property type="project" value="GO_Central"/>
</dbReference>
<proteinExistence type="predicted"/>
<dbReference type="InterPro" id="IPR032914">
    <property type="entry name" value="Vam6/VPS39/TRAP1"/>
</dbReference>
<accession>A0A8R1Y9X2</accession>
<dbReference type="PANTHER" id="PTHR12894">
    <property type="entry name" value="CNH DOMAIN CONTAINING"/>
    <property type="match status" value="1"/>
</dbReference>
<name>A0A2A6BCF6_PRIPA</name>